<evidence type="ECO:0000256" key="2">
    <source>
        <dbReference type="ARBA" id="ARBA00022801"/>
    </source>
</evidence>
<dbReference type="GO" id="GO:0016787">
    <property type="term" value="F:hydrolase activity"/>
    <property type="evidence" value="ECO:0007669"/>
    <property type="project" value="UniProtKB-KW"/>
</dbReference>
<dbReference type="PANTHER" id="PTHR16222">
    <property type="entry name" value="ADP-RIBOSYLGLYCOHYDROLASE"/>
    <property type="match status" value="1"/>
</dbReference>
<accession>A0A0F9L2L3</accession>
<dbReference type="InterPro" id="IPR036705">
    <property type="entry name" value="Ribosyl_crysJ1_sf"/>
</dbReference>
<evidence type="ECO:0008006" key="4">
    <source>
        <dbReference type="Google" id="ProtNLM"/>
    </source>
</evidence>
<feature type="non-terminal residue" evidence="3">
    <location>
        <position position="464"/>
    </location>
</feature>
<keyword evidence="2" id="KW-0378">Hydrolase</keyword>
<dbReference type="PANTHER" id="PTHR16222:SF24">
    <property type="entry name" value="ADP-RIBOSYLHYDROLASE ARH3"/>
    <property type="match status" value="1"/>
</dbReference>
<sequence length="464" mass="51628">MLWSAYGDALGFITELCNKSGLEHRTRGISHITKLLRWTRRIGGQYGINVELPIGSYSDDTQLRLATSRSIRGDGSFDVQMFSKVELPVWLSYAFGAGIGTKTAAKSLRKRPIQWNSNFFRSNYSRYIQGGGNGAAMRIQPHVWSARPSKTDAEVLKNIVRNAVVTHGHSRAIVGAAFHGLSLLHTLKQLNIPDPPAWFGILEELKILPDLIMSDEDLGYYWLPNWEKETRTSLSDAIANCLDELKKDVSSAENALVNCTVSSNHEMYRNLVKELGCFEKSSIGSGTKTAILALYLSYAFRDSPHSGLVTAANLLGSDTDTIATMAGAIMGATISVEPPEQVADMKYLTNEAKRLFAISNGENVESQAYPDMLYWQPPQTQLDVVGKYKDKWVIQGLGEATPGDIVGEKRGRETVWQWFHLEFGQSVLIKRRHMPKVVKEENLPVKNVSISAQNELGTSKQYRV</sequence>
<gene>
    <name evidence="3" type="ORF">LCGC14_1630050</name>
</gene>
<evidence type="ECO:0000256" key="1">
    <source>
        <dbReference type="ARBA" id="ARBA00010702"/>
    </source>
</evidence>
<dbReference type="InterPro" id="IPR005502">
    <property type="entry name" value="Ribosyl_crysJ1"/>
</dbReference>
<evidence type="ECO:0000313" key="3">
    <source>
        <dbReference type="EMBL" id="KKM21970.1"/>
    </source>
</evidence>
<proteinExistence type="inferred from homology"/>
<dbReference type="Pfam" id="PF03747">
    <property type="entry name" value="ADP_ribosyl_GH"/>
    <property type="match status" value="1"/>
</dbReference>
<name>A0A0F9L2L3_9ZZZZ</name>
<comment type="similarity">
    <text evidence="1">Belongs to the ADP-ribosylglycohydrolase family.</text>
</comment>
<dbReference type="SUPFAM" id="SSF101478">
    <property type="entry name" value="ADP-ribosylglycohydrolase"/>
    <property type="match status" value="1"/>
</dbReference>
<comment type="caution">
    <text evidence="3">The sequence shown here is derived from an EMBL/GenBank/DDBJ whole genome shotgun (WGS) entry which is preliminary data.</text>
</comment>
<dbReference type="EMBL" id="LAZR01013434">
    <property type="protein sequence ID" value="KKM21970.1"/>
    <property type="molecule type" value="Genomic_DNA"/>
</dbReference>
<dbReference type="InterPro" id="IPR050792">
    <property type="entry name" value="ADP-ribosylglycohydrolase"/>
</dbReference>
<reference evidence="3" key="1">
    <citation type="journal article" date="2015" name="Nature">
        <title>Complex archaea that bridge the gap between prokaryotes and eukaryotes.</title>
        <authorList>
            <person name="Spang A."/>
            <person name="Saw J.H."/>
            <person name="Jorgensen S.L."/>
            <person name="Zaremba-Niedzwiedzka K."/>
            <person name="Martijn J."/>
            <person name="Lind A.E."/>
            <person name="van Eijk R."/>
            <person name="Schleper C."/>
            <person name="Guy L."/>
            <person name="Ettema T.J."/>
        </authorList>
    </citation>
    <scope>NUCLEOTIDE SEQUENCE</scope>
</reference>
<dbReference type="AlphaFoldDB" id="A0A0F9L2L3"/>
<organism evidence="3">
    <name type="scientific">marine sediment metagenome</name>
    <dbReference type="NCBI Taxonomy" id="412755"/>
    <lineage>
        <taxon>unclassified sequences</taxon>
        <taxon>metagenomes</taxon>
        <taxon>ecological metagenomes</taxon>
    </lineage>
</organism>
<protein>
    <recommendedName>
        <fullName evidence="4">ADP-ribosylglycohydrolase</fullName>
    </recommendedName>
</protein>
<dbReference type="Gene3D" id="1.10.4080.10">
    <property type="entry name" value="ADP-ribosylation/Crystallin J1"/>
    <property type="match status" value="1"/>
</dbReference>